<protein>
    <recommendedName>
        <fullName evidence="6">Fungal-specific transcription factor domain-containing protein</fullName>
    </recommendedName>
</protein>
<organism evidence="4 5">
    <name type="scientific">Aspergillus steynii IBT 23096</name>
    <dbReference type="NCBI Taxonomy" id="1392250"/>
    <lineage>
        <taxon>Eukaryota</taxon>
        <taxon>Fungi</taxon>
        <taxon>Dikarya</taxon>
        <taxon>Ascomycota</taxon>
        <taxon>Pezizomycotina</taxon>
        <taxon>Eurotiomycetes</taxon>
        <taxon>Eurotiomycetidae</taxon>
        <taxon>Eurotiales</taxon>
        <taxon>Aspergillaceae</taxon>
        <taxon>Aspergillus</taxon>
        <taxon>Aspergillus subgen. Circumdati</taxon>
    </lineage>
</organism>
<dbReference type="GO" id="GO:0005634">
    <property type="term" value="C:nucleus"/>
    <property type="evidence" value="ECO:0007669"/>
    <property type="project" value="UniProtKB-SubCell"/>
</dbReference>
<evidence type="ECO:0000256" key="1">
    <source>
        <dbReference type="ARBA" id="ARBA00004123"/>
    </source>
</evidence>
<dbReference type="PANTHER" id="PTHR37534:SF49">
    <property type="entry name" value="LYSINE BIOSYNTHESIS REGULATORY PROTEIN LYS14"/>
    <property type="match status" value="1"/>
</dbReference>
<dbReference type="Pfam" id="PF11951">
    <property type="entry name" value="Fungal_trans_2"/>
    <property type="match status" value="1"/>
</dbReference>
<comment type="subcellular location">
    <subcellularLocation>
        <location evidence="1">Nucleus</location>
    </subcellularLocation>
</comment>
<feature type="region of interest" description="Disordered" evidence="3">
    <location>
        <begin position="1"/>
        <end position="24"/>
    </location>
</feature>
<dbReference type="InterPro" id="IPR021858">
    <property type="entry name" value="Fun_TF"/>
</dbReference>
<dbReference type="GO" id="GO:0000976">
    <property type="term" value="F:transcription cis-regulatory region binding"/>
    <property type="evidence" value="ECO:0007669"/>
    <property type="project" value="TreeGrafter"/>
</dbReference>
<dbReference type="VEuPathDB" id="FungiDB:P170DRAFT_365471"/>
<reference evidence="4 5" key="1">
    <citation type="submission" date="2016-12" db="EMBL/GenBank/DDBJ databases">
        <title>The genomes of Aspergillus section Nigri reveals drivers in fungal speciation.</title>
        <authorList>
            <consortium name="DOE Joint Genome Institute"/>
            <person name="Vesth T.C."/>
            <person name="Nybo J."/>
            <person name="Theobald S."/>
            <person name="Brandl J."/>
            <person name="Frisvad J.C."/>
            <person name="Nielsen K.F."/>
            <person name="Lyhne E.K."/>
            <person name="Kogle M.E."/>
            <person name="Kuo A."/>
            <person name="Riley R."/>
            <person name="Clum A."/>
            <person name="Nolan M."/>
            <person name="Lipzen A."/>
            <person name="Salamov A."/>
            <person name="Henrissat B."/>
            <person name="Wiebenga A."/>
            <person name="De Vries R.P."/>
            <person name="Grigoriev I.V."/>
            <person name="Mortensen U.H."/>
            <person name="Andersen M.R."/>
            <person name="Baker S.E."/>
        </authorList>
    </citation>
    <scope>NUCLEOTIDE SEQUENCE [LARGE SCALE GENOMIC DNA]</scope>
    <source>
        <strain evidence="4 5">IBT 23096</strain>
    </source>
</reference>
<evidence type="ECO:0000256" key="3">
    <source>
        <dbReference type="SAM" id="MobiDB-lite"/>
    </source>
</evidence>
<evidence type="ECO:0000313" key="5">
    <source>
        <dbReference type="Proteomes" id="UP000234275"/>
    </source>
</evidence>
<dbReference type="GeneID" id="36552404"/>
<dbReference type="AlphaFoldDB" id="A0A2I2G058"/>
<evidence type="ECO:0000313" key="4">
    <source>
        <dbReference type="EMBL" id="PLB46272.1"/>
    </source>
</evidence>
<dbReference type="GO" id="GO:0045944">
    <property type="term" value="P:positive regulation of transcription by RNA polymerase II"/>
    <property type="evidence" value="ECO:0007669"/>
    <property type="project" value="TreeGrafter"/>
</dbReference>
<evidence type="ECO:0000256" key="2">
    <source>
        <dbReference type="ARBA" id="ARBA00023242"/>
    </source>
</evidence>
<feature type="compositionally biased region" description="Basic and acidic residues" evidence="3">
    <location>
        <begin position="1"/>
        <end position="10"/>
    </location>
</feature>
<accession>A0A2I2G058</accession>
<keyword evidence="2" id="KW-0539">Nucleus</keyword>
<proteinExistence type="predicted"/>
<comment type="caution">
    <text evidence="4">The sequence shown here is derived from an EMBL/GenBank/DDBJ whole genome shotgun (WGS) entry which is preliminary data.</text>
</comment>
<gene>
    <name evidence="4" type="ORF">P170DRAFT_365471</name>
</gene>
<dbReference type="Proteomes" id="UP000234275">
    <property type="component" value="Unassembled WGS sequence"/>
</dbReference>
<dbReference type="PANTHER" id="PTHR37534">
    <property type="entry name" value="TRANSCRIPTIONAL ACTIVATOR PROTEIN UGA3"/>
    <property type="match status" value="1"/>
</dbReference>
<dbReference type="GO" id="GO:0003700">
    <property type="term" value="F:DNA-binding transcription factor activity"/>
    <property type="evidence" value="ECO:0007669"/>
    <property type="project" value="TreeGrafter"/>
</dbReference>
<dbReference type="EMBL" id="MSFO01000007">
    <property type="protein sequence ID" value="PLB46272.1"/>
    <property type="molecule type" value="Genomic_DNA"/>
</dbReference>
<dbReference type="OrthoDB" id="3477330at2759"/>
<keyword evidence="5" id="KW-1185">Reference proteome</keyword>
<feature type="region of interest" description="Disordered" evidence="3">
    <location>
        <begin position="469"/>
        <end position="492"/>
    </location>
</feature>
<evidence type="ECO:0008006" key="6">
    <source>
        <dbReference type="Google" id="ProtNLM"/>
    </source>
</evidence>
<sequence length="517" mass="58456">MEDRREDSREGASSLRPKYSTDKGDCVNSKIQTTLSPSFRSSLVGFQTSDGDGFLLSYYEAVICSSSTLLDNAHYNPYRHIILPMTMSSESMYHATMAISAQTLGLSRPGYRVAALEHGQKATRFLIRSLQRESHSRIDVDEVLGLSLLLCWYEITDGSRPSWLTHLHGIRAIIDRYCQPSRLGTRRTSLRLFLNRYFAFHLVLARTAFHVDDDLFNNPILTSPEHGGDSSTEWLSAVTIEPLSKSSNILSIHMPLDELHEIDPYMGFSNSLLLLINEVAELARESGGKHIDLNPEAFQAKVFRLKRSLENLQQQPPSHLDTYLTMAPVKKEASSIVAECTIIAEANRLGALLFLHEICSHPNADEHCVAKFPRLSEDDKYRYVQDILGILHKNLDCMIRTAALPLWPLFLAGCCCKTDEDRITVMDIFQQSEQPKRFGNIQPAREVVEMVWRQHDLSVQDDRKRRRTIATAGGLSGTNKDPEKSARLAPRSSTQCSERFVWEQAMQKLGGWKLSLT</sequence>
<dbReference type="RefSeq" id="XP_024701574.1">
    <property type="nucleotide sequence ID" value="XM_024844704.1"/>
</dbReference>
<dbReference type="STRING" id="1392250.A0A2I2G058"/>
<name>A0A2I2G058_9EURO</name>